<evidence type="ECO:0000256" key="1">
    <source>
        <dbReference type="SAM" id="MobiDB-lite"/>
    </source>
</evidence>
<evidence type="ECO:0000313" key="2">
    <source>
        <dbReference type="EMBL" id="TKA23933.1"/>
    </source>
</evidence>
<feature type="region of interest" description="Disordered" evidence="1">
    <location>
        <begin position="1"/>
        <end position="29"/>
    </location>
</feature>
<organism evidence="2 3">
    <name type="scientific">Salinomyces thailandicus</name>
    <dbReference type="NCBI Taxonomy" id="706561"/>
    <lineage>
        <taxon>Eukaryota</taxon>
        <taxon>Fungi</taxon>
        <taxon>Dikarya</taxon>
        <taxon>Ascomycota</taxon>
        <taxon>Pezizomycotina</taxon>
        <taxon>Dothideomycetes</taxon>
        <taxon>Dothideomycetidae</taxon>
        <taxon>Mycosphaerellales</taxon>
        <taxon>Teratosphaeriaceae</taxon>
        <taxon>Salinomyces</taxon>
    </lineage>
</organism>
<accession>A0A4U0TPE4</accession>
<keyword evidence="3" id="KW-1185">Reference proteome</keyword>
<comment type="caution">
    <text evidence="2">The sequence shown here is derived from an EMBL/GenBank/DDBJ whole genome shotgun (WGS) entry which is preliminary data.</text>
</comment>
<proteinExistence type="predicted"/>
<dbReference type="Proteomes" id="UP000308549">
    <property type="component" value="Unassembled WGS sequence"/>
</dbReference>
<gene>
    <name evidence="2" type="ORF">B0A50_06439</name>
</gene>
<dbReference type="EMBL" id="NAJL01000049">
    <property type="protein sequence ID" value="TKA23933.1"/>
    <property type="molecule type" value="Genomic_DNA"/>
</dbReference>
<name>A0A4U0TPE4_9PEZI</name>
<dbReference type="AlphaFoldDB" id="A0A4U0TPE4"/>
<sequence>MDQDPPAPRYALRKRRKSNEPSQGTDIDTGKVATKVEYLPRLETASVQDVAAFLRSDWREWRALDDTPTYNRLCARLHALAVELHAHSAVYIHPKCVAFESQKAKTPRAGLLETATYGAFTDGVRFTRADRTKILTRIASCAHITSDYRESWVDKDGEASVVQWHNWGVAIIQNPEGKHLVFYDDNDRRRLEGGQADGRPHDVLARQQEKFFHHLQKRGGKIAGVWLATLRDDMRADVTLPLPEGYQSTLRRNRCMPNTFHWILRVLQSPDSVFRDDDPKWGGLERLKGFEGYI</sequence>
<reference evidence="2 3" key="1">
    <citation type="submission" date="2017-03" db="EMBL/GenBank/DDBJ databases">
        <title>Genomes of endolithic fungi from Antarctica.</title>
        <authorList>
            <person name="Coleine C."/>
            <person name="Masonjones S."/>
            <person name="Stajich J.E."/>
        </authorList>
    </citation>
    <scope>NUCLEOTIDE SEQUENCE [LARGE SCALE GENOMIC DNA]</scope>
    <source>
        <strain evidence="2 3">CCFEE 6315</strain>
    </source>
</reference>
<protein>
    <submittedName>
        <fullName evidence="2">Uncharacterized protein</fullName>
    </submittedName>
</protein>
<evidence type="ECO:0000313" key="3">
    <source>
        <dbReference type="Proteomes" id="UP000308549"/>
    </source>
</evidence>